<evidence type="ECO:0000256" key="7">
    <source>
        <dbReference type="ARBA" id="ARBA00022840"/>
    </source>
</evidence>
<proteinExistence type="inferred from homology"/>
<feature type="compositionally biased region" description="Low complexity" evidence="12">
    <location>
        <begin position="83"/>
        <end position="97"/>
    </location>
</feature>
<evidence type="ECO:0000256" key="2">
    <source>
        <dbReference type="ARBA" id="ARBA00012411"/>
    </source>
</evidence>
<reference evidence="14 15" key="1">
    <citation type="journal article" date="2016" name="Genome Biol. Evol.">
        <title>Divergent and convergent evolution of fungal pathogenicity.</title>
        <authorList>
            <person name="Shang Y."/>
            <person name="Xiao G."/>
            <person name="Zheng P."/>
            <person name="Cen K."/>
            <person name="Zhan S."/>
            <person name="Wang C."/>
        </authorList>
    </citation>
    <scope>NUCLEOTIDE SEQUENCE [LARGE SCALE GENOMIC DNA]</scope>
    <source>
        <strain evidence="14 15">ARSEF 7405</strain>
    </source>
</reference>
<dbReference type="GO" id="GO:0004707">
    <property type="term" value="F:MAP kinase activity"/>
    <property type="evidence" value="ECO:0007669"/>
    <property type="project" value="UniProtKB-EC"/>
</dbReference>
<name>A0A168DPT3_9EURO</name>
<keyword evidence="15" id="KW-1185">Reference proteome</keyword>
<dbReference type="Pfam" id="PF00069">
    <property type="entry name" value="Pkinase"/>
    <property type="match status" value="1"/>
</dbReference>
<dbReference type="PROSITE" id="PS00108">
    <property type="entry name" value="PROTEIN_KINASE_ST"/>
    <property type="match status" value="1"/>
</dbReference>
<evidence type="ECO:0000256" key="10">
    <source>
        <dbReference type="PROSITE-ProRule" id="PRU10141"/>
    </source>
</evidence>
<dbReference type="PANTHER" id="PTHR48016:SF32">
    <property type="entry name" value="MITOGEN-ACTIVATED PROTEIN KINASE KINASE KINASE 4"/>
    <property type="match status" value="1"/>
</dbReference>
<evidence type="ECO:0000256" key="3">
    <source>
        <dbReference type="ARBA" id="ARBA00022527"/>
    </source>
</evidence>
<feature type="compositionally biased region" description="Acidic residues" evidence="12">
    <location>
        <begin position="14"/>
        <end position="24"/>
    </location>
</feature>
<dbReference type="Proteomes" id="UP000242877">
    <property type="component" value="Unassembled WGS sequence"/>
</dbReference>
<organism evidence="14 15">
    <name type="scientific">Ascosphaera apis ARSEF 7405</name>
    <dbReference type="NCBI Taxonomy" id="392613"/>
    <lineage>
        <taxon>Eukaryota</taxon>
        <taxon>Fungi</taxon>
        <taxon>Dikarya</taxon>
        <taxon>Ascomycota</taxon>
        <taxon>Pezizomycotina</taxon>
        <taxon>Eurotiomycetes</taxon>
        <taxon>Eurotiomycetidae</taxon>
        <taxon>Onygenales</taxon>
        <taxon>Ascosphaeraceae</taxon>
        <taxon>Ascosphaera</taxon>
    </lineage>
</organism>
<dbReference type="SUPFAM" id="SSF56112">
    <property type="entry name" value="Protein kinase-like (PK-like)"/>
    <property type="match status" value="1"/>
</dbReference>
<dbReference type="InterPro" id="IPR008271">
    <property type="entry name" value="Ser/Thr_kinase_AS"/>
</dbReference>
<dbReference type="GO" id="GO:0038066">
    <property type="term" value="P:p38MAPK cascade"/>
    <property type="evidence" value="ECO:0007669"/>
    <property type="project" value="TreeGrafter"/>
</dbReference>
<accession>A0A168DPT3</accession>
<evidence type="ECO:0000259" key="13">
    <source>
        <dbReference type="PROSITE" id="PS50011"/>
    </source>
</evidence>
<feature type="coiled-coil region" evidence="11">
    <location>
        <begin position="1017"/>
        <end position="1044"/>
    </location>
</feature>
<evidence type="ECO:0000256" key="4">
    <source>
        <dbReference type="ARBA" id="ARBA00022679"/>
    </source>
</evidence>
<protein>
    <recommendedName>
        <fullName evidence="2">mitogen-activated protein kinase</fullName>
        <ecNumber evidence="2">2.7.11.24</ecNumber>
    </recommendedName>
</protein>
<dbReference type="Gene3D" id="1.10.510.10">
    <property type="entry name" value="Transferase(Phosphotransferase) domain 1"/>
    <property type="match status" value="1"/>
</dbReference>
<dbReference type="InterPro" id="IPR050538">
    <property type="entry name" value="MAP_kinase_kinase_kinase"/>
</dbReference>
<feature type="region of interest" description="Disordered" evidence="12">
    <location>
        <begin position="315"/>
        <end position="375"/>
    </location>
</feature>
<dbReference type="PROSITE" id="PS50011">
    <property type="entry name" value="PROTEIN_KINASE_DOM"/>
    <property type="match status" value="1"/>
</dbReference>
<evidence type="ECO:0000256" key="8">
    <source>
        <dbReference type="ARBA" id="ARBA00047919"/>
    </source>
</evidence>
<comment type="caution">
    <text evidence="14">The sequence shown here is derived from an EMBL/GenBank/DDBJ whole genome shotgun (WGS) entry which is preliminary data.</text>
</comment>
<dbReference type="GO" id="GO:0005524">
    <property type="term" value="F:ATP binding"/>
    <property type="evidence" value="ECO:0007669"/>
    <property type="project" value="UniProtKB-UniRule"/>
</dbReference>
<evidence type="ECO:0000256" key="11">
    <source>
        <dbReference type="SAM" id="Coils"/>
    </source>
</evidence>
<dbReference type="CDD" id="cd22541">
    <property type="entry name" value="SP5_N"/>
    <property type="match status" value="1"/>
</dbReference>
<dbReference type="InterPro" id="IPR017441">
    <property type="entry name" value="Protein_kinase_ATP_BS"/>
</dbReference>
<evidence type="ECO:0000256" key="6">
    <source>
        <dbReference type="ARBA" id="ARBA00022777"/>
    </source>
</evidence>
<gene>
    <name evidence="14" type="ORF">AAP_00242</name>
</gene>
<dbReference type="PANTHER" id="PTHR48016">
    <property type="entry name" value="MAP KINASE KINASE KINASE SSK2-RELATED-RELATED"/>
    <property type="match status" value="1"/>
</dbReference>
<comment type="similarity">
    <text evidence="1">Belongs to the protein kinase superfamily. STE Ser/Thr protein kinase family. MAP kinase kinase kinase subfamily.</text>
</comment>
<keyword evidence="3" id="KW-0723">Serine/threonine-protein kinase</keyword>
<dbReference type="InterPro" id="IPR000719">
    <property type="entry name" value="Prot_kinase_dom"/>
</dbReference>
<feature type="region of interest" description="Disordered" evidence="12">
    <location>
        <begin position="1564"/>
        <end position="1606"/>
    </location>
</feature>
<dbReference type="EMBL" id="AZGZ01000001">
    <property type="protein sequence ID" value="KZZ97981.1"/>
    <property type="molecule type" value="Genomic_DNA"/>
</dbReference>
<feature type="region of interest" description="Disordered" evidence="12">
    <location>
        <begin position="417"/>
        <end position="436"/>
    </location>
</feature>
<feature type="compositionally biased region" description="Polar residues" evidence="12">
    <location>
        <begin position="168"/>
        <end position="178"/>
    </location>
</feature>
<feature type="compositionally biased region" description="Polar residues" evidence="12">
    <location>
        <begin position="1571"/>
        <end position="1593"/>
    </location>
</feature>
<keyword evidence="7 10" id="KW-0067">ATP-binding</keyword>
<dbReference type="SMART" id="SM00220">
    <property type="entry name" value="S_TKc"/>
    <property type="match status" value="1"/>
</dbReference>
<comment type="catalytic activity">
    <reaction evidence="9">
        <text>L-seryl-[protein] + ATP = O-phospho-L-seryl-[protein] + ADP + H(+)</text>
        <dbReference type="Rhea" id="RHEA:17989"/>
        <dbReference type="Rhea" id="RHEA-COMP:9863"/>
        <dbReference type="Rhea" id="RHEA-COMP:11604"/>
        <dbReference type="ChEBI" id="CHEBI:15378"/>
        <dbReference type="ChEBI" id="CHEBI:29999"/>
        <dbReference type="ChEBI" id="CHEBI:30616"/>
        <dbReference type="ChEBI" id="CHEBI:83421"/>
        <dbReference type="ChEBI" id="CHEBI:456216"/>
        <dbReference type="EC" id="2.7.11.24"/>
    </reaction>
    <physiologicalReaction direction="left-to-right" evidence="9">
        <dbReference type="Rhea" id="RHEA:17990"/>
    </physiologicalReaction>
</comment>
<dbReference type="EC" id="2.7.11.24" evidence="2"/>
<feature type="binding site" evidence="10">
    <location>
        <position position="1311"/>
    </location>
    <ligand>
        <name>ATP</name>
        <dbReference type="ChEBI" id="CHEBI:30616"/>
    </ligand>
</feature>
<dbReference type="InterPro" id="IPR011009">
    <property type="entry name" value="Kinase-like_dom_sf"/>
</dbReference>
<comment type="catalytic activity">
    <reaction evidence="8">
        <text>L-threonyl-[protein] + ATP = O-phospho-L-threonyl-[protein] + ADP + H(+)</text>
        <dbReference type="Rhea" id="RHEA:46608"/>
        <dbReference type="Rhea" id="RHEA-COMP:11060"/>
        <dbReference type="Rhea" id="RHEA-COMP:11605"/>
        <dbReference type="ChEBI" id="CHEBI:15378"/>
        <dbReference type="ChEBI" id="CHEBI:30013"/>
        <dbReference type="ChEBI" id="CHEBI:30616"/>
        <dbReference type="ChEBI" id="CHEBI:61977"/>
        <dbReference type="ChEBI" id="CHEBI:456216"/>
        <dbReference type="EC" id="2.7.11.24"/>
    </reaction>
    <physiologicalReaction direction="left-to-right" evidence="8">
        <dbReference type="Rhea" id="RHEA:46609"/>
    </physiologicalReaction>
</comment>
<dbReference type="CDD" id="cd06626">
    <property type="entry name" value="STKc_MEKK4"/>
    <property type="match status" value="1"/>
</dbReference>
<dbReference type="OrthoDB" id="1043025at2759"/>
<evidence type="ECO:0000313" key="15">
    <source>
        <dbReference type="Proteomes" id="UP000242877"/>
    </source>
</evidence>
<feature type="region of interest" description="Disordered" evidence="12">
    <location>
        <begin position="121"/>
        <end position="242"/>
    </location>
</feature>
<keyword evidence="4" id="KW-0808">Transferase</keyword>
<evidence type="ECO:0000313" key="14">
    <source>
        <dbReference type="EMBL" id="KZZ97981.1"/>
    </source>
</evidence>
<keyword evidence="11" id="KW-0175">Coiled coil</keyword>
<feature type="region of interest" description="Disordered" evidence="12">
    <location>
        <begin position="1"/>
        <end position="97"/>
    </location>
</feature>
<keyword evidence="6 14" id="KW-0418">Kinase</keyword>
<evidence type="ECO:0000256" key="9">
    <source>
        <dbReference type="ARBA" id="ARBA00048130"/>
    </source>
</evidence>
<evidence type="ECO:0000256" key="5">
    <source>
        <dbReference type="ARBA" id="ARBA00022741"/>
    </source>
</evidence>
<evidence type="ECO:0000256" key="12">
    <source>
        <dbReference type="SAM" id="MobiDB-lite"/>
    </source>
</evidence>
<sequence length="1606" mass="179742">MNNAVHLPHGDHDGADDDDDDDEGQIPMPDLDTGLEDDNVHDLPDIPGTRPLHRPPPSVSPLDHCDTPAATDEYPLAAALHHQQQQQFQQQQQQQQQFQQQQQQQQQLQQLQEDASHMHLQHLQQQFQHSQMSPQPPLQPLSQLPPLGDDEVHDGQPLGRDIMPPLQHDQSQPHSLSRSPLPDIPPFHHSDSDPIIPRPRTPHSTAASSYSQPLPPSHSLPQLHHHIPTSAVPQIPPTSAVSQPVSSTSVAAAAAVHAHAHAQAAAAAAAAAAASPYAAWTSPPIPPVDSRPRAASSAGGSLVFFDKAAHVDVPMPAESFPRPQRPSGPVRTPSNTYAPPRRPQQYIPQQTPQQIPQIPPQQPQSKRRDPAAQYRAQEEAYVRRLREGGPTSWFTDKNKVQVEPQMQPLYPNFANFNFDASEEEPTPADSQPDNDQFDSTVQIALENANASPTCEAASDPLNKERFEWHSMLETVLKGDVVRQEKKRIINIMEQKAPEVLRYDLWVGVKAKACGRTAIFQERLIKHGRESIGTLIEEIISFQIKGESEAGKPPLEQARDILAKIEKCESLYPNERHLRQHNQRAASSDFQESCNAVIAWHNTTWLINTQLAILKRWVGNEELDFTKPMKLSSSSGDDLTDEGSFLDRIMKENNLKTLQSSESMLNGISRVIQKAKQTLIEQSAAFVRRHLPPYIEELLTLINFPSRLIQEVIRLRLSYAKKMKDPGQQSTLLLDQMIDQFRMLLKVAVDIKQRYVSVALPDKSWDPPPCVDENFDETVVDALKYYFRLLNWKLSANKNAFKEAEILEVEWGFSNAIGRRLESGDVQVAEQFSTLTAKALQRLMINFEKELQFKEGESPAEMEKRYKQVLDSVRVRQRKLFRFSRILRQDFENATEFNLKEEMVDILSDALYASGHFMVTSNDTSSPKNVILVASPNLWKKPKVIQGILGTSFRSETPFEGRDADHREEIVHLQEDKSHPYVLAIRPDKTFKWVGRKLLIDTIEYPSDVRLGKVRLIADGTQSRLQSARAELANLTNLYLDVATEQRANLSRVNIELNKIKKTASKLSSTIIDSVQVIRQQSCSIENHELIQTFFDFATEFGKRSLMYLDPNRQVLTYNKLIKLALDWVSFICDDCDSSDRRTFKWAVTALENAMVMTYGNSILSLTPEEYAVFREKVAGCMSVLISHFDIMGARSRMAARAKDEANGKGVFRNVDLNLAQPDDDAIRSVQSRRVQALQHIDLARVEEDARRQALGRVLEGANEADRSVTLLSSSAANVTIRWQQGQYLGGGTSGSVFAAIDLDTSFLIAVKEIRLQDAAATPSIVQQICDEMNVLEILNHPNIVSYQGIEVHRDKVYIFMEYCSGGSLAELLEHGRIEDETVIMVYALQMLEGLAYLHEAGVVHRDIKPANILLDQNGVIKYVDFGAAMVIASRNKTLQKKLPGDGRKHPSVTGTPMYMSPELVRGELSPSACRLGAVDIWSLGCVILEMATGNRPWANLDNEWAIMYKIAQGSHPHLPAPDQLSAAGIDFVARCFEIDPMKRPTAVELLQHEWIEDIRSQVVAETPPTPSDSDNGSGGCTSMPSSNQTTPPTHTGPKGFPSGFYP</sequence>
<dbReference type="VEuPathDB" id="FungiDB:AAP_00242"/>
<feature type="compositionally biased region" description="Low complexity" evidence="12">
    <location>
        <begin position="121"/>
        <end position="133"/>
    </location>
</feature>
<evidence type="ECO:0000256" key="1">
    <source>
        <dbReference type="ARBA" id="ARBA00006529"/>
    </source>
</evidence>
<feature type="domain" description="Protein kinase" evidence="13">
    <location>
        <begin position="1282"/>
        <end position="1555"/>
    </location>
</feature>
<feature type="compositionally biased region" description="Basic and acidic residues" evidence="12">
    <location>
        <begin position="366"/>
        <end position="375"/>
    </location>
</feature>
<dbReference type="PROSITE" id="PS00107">
    <property type="entry name" value="PROTEIN_KINASE_ATP"/>
    <property type="match status" value="1"/>
</dbReference>
<feature type="compositionally biased region" description="Low complexity" evidence="12">
    <location>
        <begin position="343"/>
        <end position="356"/>
    </location>
</feature>
<keyword evidence="5 10" id="KW-0547">Nucleotide-binding</keyword>